<organism evidence="2 3">
    <name type="scientific">Pontibacter actiniarum</name>
    <dbReference type="NCBI Taxonomy" id="323450"/>
    <lineage>
        <taxon>Bacteria</taxon>
        <taxon>Pseudomonadati</taxon>
        <taxon>Bacteroidota</taxon>
        <taxon>Cytophagia</taxon>
        <taxon>Cytophagales</taxon>
        <taxon>Hymenobacteraceae</taxon>
        <taxon>Pontibacter</taxon>
    </lineage>
</organism>
<reference evidence="3" key="1">
    <citation type="submission" date="2017-05" db="EMBL/GenBank/DDBJ databases">
        <authorList>
            <person name="Ray J."/>
            <person name="Price M."/>
            <person name="Deutschbauer A."/>
        </authorList>
    </citation>
    <scope>NUCLEOTIDE SEQUENCE [LARGE SCALE GENOMIC DNA]</scope>
    <source>
        <strain evidence="3">DSM 19842</strain>
    </source>
</reference>
<dbReference type="SUPFAM" id="SSF53448">
    <property type="entry name" value="Nucleotide-diphospho-sugar transferases"/>
    <property type="match status" value="1"/>
</dbReference>
<evidence type="ECO:0000259" key="1">
    <source>
        <dbReference type="Pfam" id="PF00535"/>
    </source>
</evidence>
<dbReference type="PANTHER" id="PTHR22916:SF3">
    <property type="entry name" value="UDP-GLCNAC:BETAGAL BETA-1,3-N-ACETYLGLUCOSAMINYLTRANSFERASE-LIKE PROTEIN 1"/>
    <property type="match status" value="1"/>
</dbReference>
<dbReference type="GO" id="GO:0016758">
    <property type="term" value="F:hexosyltransferase activity"/>
    <property type="evidence" value="ECO:0007669"/>
    <property type="project" value="UniProtKB-ARBA"/>
</dbReference>
<accession>A0A1X9YTA4</accession>
<protein>
    <recommendedName>
        <fullName evidence="1">Glycosyltransferase 2-like domain-containing protein</fullName>
    </recommendedName>
</protein>
<sequence length="311" mass="35598">MKCSLLVANFNHADVIPTALQSIEAQTYPDWEAVIVDDASVDNSLEVIRSFISASQHREKYRVISLARNMGVGHAKKTAAENASGEVMAICDPDDALHPEAVAKVMQEHLKQPQASLVYTSYYYCDSALRPQRVRQHAGHILHSDLKEDKVSAFAAFKSAAYHRTAGFDAAFRLAEDKDLYYKLEEVGEVVYLDEPLYYYRIWDRGISQGFDSFVRSRDYRLTAIEHAMERRKKSGIKQLSETERRHLLAAIHLLQAEGIMYSEQPVTGKFFKHWYKAVRLHPTSKLKVKAKTLLLLSRVKRSLRRLLQKK</sequence>
<dbReference type="STRING" id="709015.GCA_000472485_02483"/>
<keyword evidence="3" id="KW-1185">Reference proteome</keyword>
<dbReference type="KEGG" id="pact:CA264_12260"/>
<feature type="domain" description="Glycosyltransferase 2-like" evidence="1">
    <location>
        <begin position="4"/>
        <end position="163"/>
    </location>
</feature>
<evidence type="ECO:0000313" key="3">
    <source>
        <dbReference type="Proteomes" id="UP000266292"/>
    </source>
</evidence>
<dbReference type="PANTHER" id="PTHR22916">
    <property type="entry name" value="GLYCOSYLTRANSFERASE"/>
    <property type="match status" value="1"/>
</dbReference>
<dbReference type="EMBL" id="CP021235">
    <property type="protein sequence ID" value="ARS36140.1"/>
    <property type="molecule type" value="Genomic_DNA"/>
</dbReference>
<dbReference type="CDD" id="cd00761">
    <property type="entry name" value="Glyco_tranf_GTA_type"/>
    <property type="match status" value="1"/>
</dbReference>
<dbReference type="Gene3D" id="3.90.550.10">
    <property type="entry name" value="Spore Coat Polysaccharide Biosynthesis Protein SpsA, Chain A"/>
    <property type="match status" value="1"/>
</dbReference>
<evidence type="ECO:0000313" key="2">
    <source>
        <dbReference type="EMBL" id="ARS36140.1"/>
    </source>
</evidence>
<name>A0A1X9YTA4_9BACT</name>
<dbReference type="OrthoDB" id="6307329at2"/>
<dbReference type="InterPro" id="IPR001173">
    <property type="entry name" value="Glyco_trans_2-like"/>
</dbReference>
<dbReference type="AlphaFoldDB" id="A0A1X9YTA4"/>
<dbReference type="Pfam" id="PF00535">
    <property type="entry name" value="Glycos_transf_2"/>
    <property type="match status" value="1"/>
</dbReference>
<gene>
    <name evidence="2" type="ORF">CA264_12260</name>
</gene>
<proteinExistence type="predicted"/>
<dbReference type="InterPro" id="IPR029044">
    <property type="entry name" value="Nucleotide-diphossugar_trans"/>
</dbReference>
<dbReference type="RefSeq" id="WP_025607543.1">
    <property type="nucleotide sequence ID" value="NZ_CP021235.1"/>
</dbReference>
<dbReference type="Proteomes" id="UP000266292">
    <property type="component" value="Chromosome"/>
</dbReference>